<dbReference type="GO" id="GO:0006362">
    <property type="term" value="P:transcription elongation by RNA polymerase I"/>
    <property type="evidence" value="ECO:0007669"/>
    <property type="project" value="UniProtKB-ARBA"/>
</dbReference>
<dbReference type="PANTHER" id="PTHR12709:SF5">
    <property type="entry name" value="DNA-DIRECTED RNA POLYMERASE I SUBUNIT RPA43"/>
    <property type="match status" value="1"/>
</dbReference>
<dbReference type="InterPro" id="IPR045113">
    <property type="entry name" value="Rpb7-like"/>
</dbReference>
<evidence type="ECO:0000259" key="9">
    <source>
        <dbReference type="Pfam" id="PF03876"/>
    </source>
</evidence>
<dbReference type="Gene3D" id="2.40.50.1060">
    <property type="match status" value="1"/>
</dbReference>
<feature type="domain" description="RPA43 OB" evidence="10">
    <location>
        <begin position="128"/>
        <end position="229"/>
    </location>
</feature>
<dbReference type="Proteomes" id="UP001360560">
    <property type="component" value="Unassembled WGS sequence"/>
</dbReference>
<dbReference type="InterPro" id="IPR005576">
    <property type="entry name" value="Rpb7-like_N"/>
</dbReference>
<dbReference type="EMBL" id="BTFZ01000011">
    <property type="protein sequence ID" value="GMM36338.1"/>
    <property type="molecule type" value="Genomic_DNA"/>
</dbReference>
<dbReference type="Pfam" id="PF17875">
    <property type="entry name" value="RPA43_OB"/>
    <property type="match status" value="1"/>
</dbReference>
<dbReference type="GO" id="GO:0005736">
    <property type="term" value="C:RNA polymerase I complex"/>
    <property type="evidence" value="ECO:0007669"/>
    <property type="project" value="TreeGrafter"/>
</dbReference>
<dbReference type="InterPro" id="IPR041178">
    <property type="entry name" value="RPA43_OB"/>
</dbReference>
<feature type="region of interest" description="Disordered" evidence="8">
    <location>
        <begin position="267"/>
        <end position="303"/>
    </location>
</feature>
<evidence type="ECO:0000256" key="7">
    <source>
        <dbReference type="RuleBase" id="RU369086"/>
    </source>
</evidence>
<dbReference type="PANTHER" id="PTHR12709">
    <property type="entry name" value="DNA-DIRECTED RNA POLYMERASE II, III"/>
    <property type="match status" value="1"/>
</dbReference>
<evidence type="ECO:0000259" key="10">
    <source>
        <dbReference type="Pfam" id="PF17875"/>
    </source>
</evidence>
<feature type="compositionally biased region" description="Basic and acidic residues" evidence="8">
    <location>
        <begin position="270"/>
        <end position="292"/>
    </location>
</feature>
<sequence>MSTVISTKKRTLTGGSSISAKKVKIIPTNEIDEETNLSKCFHTVTAKLYISLAPMFFNDPIKGVKQQHLDPLLMSYFSEARGIILSYSNIKFLKDNYSDDGASLLGTIKFDTPFAFMWISVNFLVWRPMVGDIIKGYSYMQSPSHIGLLIHDTFNANIKKYYIPNNWEFVPNADDENQETEGEEESGNNLRSLGYWVDENGVKVDGELQFTIRAIHSAGKFVSVEGTLIKPGQEEDFGISSEEKPHQVSTHKKFFDEDVEDTTLTVIPEPAKEGLEDLPKYDVDSDEEKVIAEADSSEDEDED</sequence>
<dbReference type="InterPro" id="IPR036898">
    <property type="entry name" value="RNA_pol_Rpb7-like_N_sf"/>
</dbReference>
<keyword evidence="4" id="KW-0597">Phosphoprotein</keyword>
<comment type="similarity">
    <text evidence="2">Belongs to the eukaryotic RPA43 RNA polymerase subunit family.</text>
</comment>
<dbReference type="GO" id="GO:0006361">
    <property type="term" value="P:transcription initiation at RNA polymerase I promoter"/>
    <property type="evidence" value="ECO:0007669"/>
    <property type="project" value="UniProtKB-ARBA"/>
</dbReference>
<gene>
    <name evidence="11" type="ORF">DASC09_036630</name>
</gene>
<evidence type="ECO:0000313" key="11">
    <source>
        <dbReference type="EMBL" id="GMM36338.1"/>
    </source>
</evidence>
<evidence type="ECO:0000313" key="12">
    <source>
        <dbReference type="Proteomes" id="UP001360560"/>
    </source>
</evidence>
<keyword evidence="12" id="KW-1185">Reference proteome</keyword>
<dbReference type="CDD" id="cd04328">
    <property type="entry name" value="RNAP_I_Rpa43_N"/>
    <property type="match status" value="1"/>
</dbReference>
<comment type="function">
    <text evidence="7">DNA-dependent RNA polymerase which catalyzes the transcription of DNA into RNA using the four ribonucleoside triphosphates as substrates.</text>
</comment>
<dbReference type="RefSeq" id="XP_064853334.1">
    <property type="nucleotide sequence ID" value="XM_064997262.1"/>
</dbReference>
<name>A0AAV5QNI4_9ASCO</name>
<proteinExistence type="inferred from homology"/>
<dbReference type="Pfam" id="PF03876">
    <property type="entry name" value="SHS2_Rpb7-N"/>
    <property type="match status" value="1"/>
</dbReference>
<dbReference type="GeneID" id="90074313"/>
<evidence type="ECO:0000256" key="6">
    <source>
        <dbReference type="ARBA" id="ARBA00023242"/>
    </source>
</evidence>
<accession>A0AAV5QNI4</accession>
<evidence type="ECO:0000256" key="1">
    <source>
        <dbReference type="ARBA" id="ARBA00004604"/>
    </source>
</evidence>
<dbReference type="AlphaFoldDB" id="A0AAV5QNI4"/>
<feature type="domain" description="RNA polymerase Rpb7-like N-terminal" evidence="9">
    <location>
        <begin position="47"/>
        <end position="112"/>
    </location>
</feature>
<reference evidence="11 12" key="1">
    <citation type="journal article" date="2023" name="Elife">
        <title>Identification of key yeast species and microbe-microbe interactions impacting larval growth of Drosophila in the wild.</title>
        <authorList>
            <person name="Mure A."/>
            <person name="Sugiura Y."/>
            <person name="Maeda R."/>
            <person name="Honda K."/>
            <person name="Sakurai N."/>
            <person name="Takahashi Y."/>
            <person name="Watada M."/>
            <person name="Katoh T."/>
            <person name="Gotoh A."/>
            <person name="Gotoh Y."/>
            <person name="Taniguchi I."/>
            <person name="Nakamura K."/>
            <person name="Hayashi T."/>
            <person name="Katayama T."/>
            <person name="Uemura T."/>
            <person name="Hattori Y."/>
        </authorList>
    </citation>
    <scope>NUCLEOTIDE SEQUENCE [LARGE SCALE GENOMIC DNA]</scope>
    <source>
        <strain evidence="11 12">SC-9</strain>
    </source>
</reference>
<evidence type="ECO:0000256" key="2">
    <source>
        <dbReference type="ARBA" id="ARBA00005930"/>
    </source>
</evidence>
<dbReference type="FunFam" id="3.30.1490.120:FF:000004">
    <property type="entry name" value="RNA polymerase I subunit Rpa43"/>
    <property type="match status" value="1"/>
</dbReference>
<comment type="caution">
    <text evidence="11">The sequence shown here is derived from an EMBL/GenBank/DDBJ whole genome shotgun (WGS) entry which is preliminary data.</text>
</comment>
<evidence type="ECO:0000256" key="5">
    <source>
        <dbReference type="ARBA" id="ARBA00023163"/>
    </source>
</evidence>
<keyword evidence="3 7" id="KW-0240">DNA-directed RNA polymerase</keyword>
<keyword evidence="6 7" id="KW-0539">Nucleus</keyword>
<evidence type="ECO:0000256" key="8">
    <source>
        <dbReference type="SAM" id="MobiDB-lite"/>
    </source>
</evidence>
<comment type="subcellular location">
    <subcellularLocation>
        <location evidence="1">Nucleus</location>
        <location evidence="1">Nucleolus</location>
    </subcellularLocation>
</comment>
<dbReference type="Gene3D" id="3.30.1490.120">
    <property type="entry name" value="RNA polymerase Rpb7-like, N-terminal domain"/>
    <property type="match status" value="1"/>
</dbReference>
<evidence type="ECO:0000256" key="4">
    <source>
        <dbReference type="ARBA" id="ARBA00022553"/>
    </source>
</evidence>
<dbReference type="InterPro" id="IPR041901">
    <property type="entry name" value="RNAP_I_Rpa43_N"/>
</dbReference>
<keyword evidence="5 7" id="KW-0804">Transcription</keyword>
<protein>
    <recommendedName>
        <fullName evidence="7">DNA-directed RNA polymerase subunit</fullName>
    </recommendedName>
</protein>
<organism evidence="11 12">
    <name type="scientific">Saccharomycopsis crataegensis</name>
    <dbReference type="NCBI Taxonomy" id="43959"/>
    <lineage>
        <taxon>Eukaryota</taxon>
        <taxon>Fungi</taxon>
        <taxon>Dikarya</taxon>
        <taxon>Ascomycota</taxon>
        <taxon>Saccharomycotina</taxon>
        <taxon>Saccharomycetes</taxon>
        <taxon>Saccharomycopsidaceae</taxon>
        <taxon>Saccharomycopsis</taxon>
    </lineage>
</organism>
<evidence type="ECO:0000256" key="3">
    <source>
        <dbReference type="ARBA" id="ARBA00022478"/>
    </source>
</evidence>